<dbReference type="Proteomes" id="UP000030676">
    <property type="component" value="Unassembled WGS sequence"/>
</dbReference>
<dbReference type="GO" id="GO:0005886">
    <property type="term" value="C:plasma membrane"/>
    <property type="evidence" value="ECO:0007669"/>
    <property type="project" value="TreeGrafter"/>
</dbReference>
<keyword evidence="3 5" id="KW-1133">Transmembrane helix</keyword>
<dbReference type="AlphaFoldDB" id="X0GZ83"/>
<dbReference type="EMBL" id="JH659185">
    <property type="protein sequence ID" value="EXL65195.1"/>
    <property type="molecule type" value="Genomic_DNA"/>
</dbReference>
<evidence type="ECO:0008006" key="7">
    <source>
        <dbReference type="Google" id="ProtNLM"/>
    </source>
</evidence>
<keyword evidence="4 5" id="KW-0472">Membrane</keyword>
<feature type="transmembrane region" description="Helical" evidence="5">
    <location>
        <begin position="165"/>
        <end position="184"/>
    </location>
</feature>
<dbReference type="HOGENOM" id="CLU_1165870_0_0_1"/>
<dbReference type="Gene3D" id="1.20.1250.20">
    <property type="entry name" value="MFS general substrate transporter like domains"/>
    <property type="match status" value="1"/>
</dbReference>
<evidence type="ECO:0000256" key="2">
    <source>
        <dbReference type="ARBA" id="ARBA00022692"/>
    </source>
</evidence>
<dbReference type="GO" id="GO:0022857">
    <property type="term" value="F:transmembrane transporter activity"/>
    <property type="evidence" value="ECO:0007669"/>
    <property type="project" value="TreeGrafter"/>
</dbReference>
<organism evidence="6">
    <name type="scientific">Fusarium oxysporum f. sp. conglutinans race 2 54008</name>
    <dbReference type="NCBI Taxonomy" id="1089457"/>
    <lineage>
        <taxon>Eukaryota</taxon>
        <taxon>Fungi</taxon>
        <taxon>Dikarya</taxon>
        <taxon>Ascomycota</taxon>
        <taxon>Pezizomycotina</taxon>
        <taxon>Sordariomycetes</taxon>
        <taxon>Hypocreomycetidae</taxon>
        <taxon>Hypocreales</taxon>
        <taxon>Nectriaceae</taxon>
        <taxon>Fusarium</taxon>
        <taxon>Fusarium oxysporum species complex</taxon>
    </lineage>
</organism>
<evidence type="ECO:0000256" key="3">
    <source>
        <dbReference type="ARBA" id="ARBA00022989"/>
    </source>
</evidence>
<dbReference type="InterPro" id="IPR036259">
    <property type="entry name" value="MFS_trans_sf"/>
</dbReference>
<feature type="transmembrane region" description="Helical" evidence="5">
    <location>
        <begin position="97"/>
        <end position="123"/>
    </location>
</feature>
<evidence type="ECO:0000256" key="5">
    <source>
        <dbReference type="SAM" id="Phobius"/>
    </source>
</evidence>
<keyword evidence="2 5" id="KW-0812">Transmembrane</keyword>
<protein>
    <recommendedName>
        <fullName evidence="7">Major facilitator superfamily (MFS) profile domain-containing protein</fullName>
    </recommendedName>
</protein>
<sequence>MLVVAYPSETAQSKLLISMPFWDKLLYLDPIGATSLITGLSFLTAFLESYSTSIEFSGSDIGLLVAAILFLLIFALHLAFVRLGLAIIPRHMIAERMLWSCCCASFFLFAGFINFVFFLSMFFQSALLQSPEESAISLLPYIVGVSVATALTDALVGWARYYNPFFLLGGLVFSVGAGLILTLNARTPEILRMVILALLGAGAGFVMLSGVAPCHTHLSERDHPVANGLIFFFSLLGA</sequence>
<feature type="transmembrane region" description="Helical" evidence="5">
    <location>
        <begin position="61"/>
        <end position="85"/>
    </location>
</feature>
<dbReference type="PANTHER" id="PTHR23501:SF198">
    <property type="entry name" value="AZOLE RESISTANCE PROTEIN 1-RELATED"/>
    <property type="match status" value="1"/>
</dbReference>
<name>X0GZ83_FUSOX</name>
<feature type="transmembrane region" description="Helical" evidence="5">
    <location>
        <begin position="190"/>
        <end position="211"/>
    </location>
</feature>
<dbReference type="SUPFAM" id="SSF103473">
    <property type="entry name" value="MFS general substrate transporter"/>
    <property type="match status" value="1"/>
</dbReference>
<dbReference type="PANTHER" id="PTHR23501">
    <property type="entry name" value="MAJOR FACILITATOR SUPERFAMILY"/>
    <property type="match status" value="1"/>
</dbReference>
<proteinExistence type="predicted"/>
<reference evidence="6" key="1">
    <citation type="submission" date="2011-11" db="EMBL/GenBank/DDBJ databases">
        <title>The Genome Sequence of Fusarium oxysporum PHW808.</title>
        <authorList>
            <consortium name="The Broad Institute Genome Sequencing Platform"/>
            <person name="Ma L.-J."/>
            <person name="Gale L.R."/>
            <person name="Schwartz D.C."/>
            <person name="Zhou S."/>
            <person name="Corby-Kistler H."/>
            <person name="Young S.K."/>
            <person name="Zeng Q."/>
            <person name="Gargeya S."/>
            <person name="Fitzgerald M."/>
            <person name="Haas B."/>
            <person name="Abouelleil A."/>
            <person name="Alvarado L."/>
            <person name="Arachchi H.M."/>
            <person name="Berlin A."/>
            <person name="Brown A."/>
            <person name="Chapman S.B."/>
            <person name="Chen Z."/>
            <person name="Dunbar C."/>
            <person name="Freedman E."/>
            <person name="Gearin G."/>
            <person name="Goldberg J."/>
            <person name="Griggs A."/>
            <person name="Gujja S."/>
            <person name="Heiman D."/>
            <person name="Howarth C."/>
            <person name="Larson L."/>
            <person name="Lui A."/>
            <person name="MacDonald P.J.P."/>
            <person name="Montmayeur A."/>
            <person name="Murphy C."/>
            <person name="Neiman D."/>
            <person name="Pearson M."/>
            <person name="Priest M."/>
            <person name="Roberts A."/>
            <person name="Saif S."/>
            <person name="Shea T."/>
            <person name="Shenoy N."/>
            <person name="Sisk P."/>
            <person name="Stolte C."/>
            <person name="Sykes S."/>
            <person name="Wortman J."/>
            <person name="Nusbaum C."/>
            <person name="Birren B."/>
        </authorList>
    </citation>
    <scope>NUCLEOTIDE SEQUENCE [LARGE SCALE GENOMIC DNA]</scope>
    <source>
        <strain evidence="6">54008</strain>
    </source>
</reference>
<accession>X0GZ83</accession>
<feature type="transmembrane region" description="Helical" evidence="5">
    <location>
        <begin position="135"/>
        <end position="158"/>
    </location>
</feature>
<reference evidence="6" key="2">
    <citation type="submission" date="2012-05" db="EMBL/GenBank/DDBJ databases">
        <title>The Genome Annotation of Fusarium oxysporum PHW808.</title>
        <authorList>
            <consortium name="The Broad Institute Genomics Platform"/>
            <person name="Ma L.-J."/>
            <person name="Corby-Kistler H."/>
            <person name="Broz K."/>
            <person name="Gale L.R."/>
            <person name="Jonkers W."/>
            <person name="O'Donnell K."/>
            <person name="Ploetz R."/>
            <person name="Steinberg C."/>
            <person name="Schwartz D.C."/>
            <person name="VanEtten H."/>
            <person name="Zhou S."/>
            <person name="Young S.K."/>
            <person name="Zeng Q."/>
            <person name="Gargeya S."/>
            <person name="Fitzgerald M."/>
            <person name="Abouelleil A."/>
            <person name="Alvarado L."/>
            <person name="Chapman S.B."/>
            <person name="Gainer-Dewar J."/>
            <person name="Goldberg J."/>
            <person name="Griggs A."/>
            <person name="Gujja S."/>
            <person name="Hansen M."/>
            <person name="Howarth C."/>
            <person name="Imamovic A."/>
            <person name="Ireland A."/>
            <person name="Larimer J."/>
            <person name="McCowan C."/>
            <person name="Murphy C."/>
            <person name="Pearson M."/>
            <person name="Poon T.W."/>
            <person name="Priest M."/>
            <person name="Roberts A."/>
            <person name="Saif S."/>
            <person name="Shea T."/>
            <person name="Sykes S."/>
            <person name="Wortman J."/>
            <person name="Nusbaum C."/>
            <person name="Birren B."/>
        </authorList>
    </citation>
    <scope>NUCLEOTIDE SEQUENCE</scope>
    <source>
        <strain evidence="6">54008</strain>
    </source>
</reference>
<comment type="subcellular location">
    <subcellularLocation>
        <location evidence="1">Membrane</location>
        <topology evidence="1">Multi-pass membrane protein</topology>
    </subcellularLocation>
</comment>
<evidence type="ECO:0000256" key="1">
    <source>
        <dbReference type="ARBA" id="ARBA00004141"/>
    </source>
</evidence>
<gene>
    <name evidence="6" type="ORF">FOPG_18568</name>
</gene>
<feature type="transmembrane region" description="Helical" evidence="5">
    <location>
        <begin position="25"/>
        <end position="46"/>
    </location>
</feature>
<evidence type="ECO:0000256" key="4">
    <source>
        <dbReference type="ARBA" id="ARBA00023136"/>
    </source>
</evidence>
<evidence type="ECO:0000313" key="6">
    <source>
        <dbReference type="EMBL" id="EXL65195.1"/>
    </source>
</evidence>